<proteinExistence type="predicted"/>
<dbReference type="AlphaFoldDB" id="A0A8K0THD4"/>
<protein>
    <submittedName>
        <fullName evidence="2">Uncharacterized protein</fullName>
    </submittedName>
</protein>
<sequence>MNNRSTRGRSGLCHLQEEPAIQPTLTQPTHQPTRDSDTTEAFLTRSRNKRPYDHGPSWLGTPFLPGRRTRHTAHGPRAPQSGSVRLFFCSQPGSSGHRCFTACAAAASYLRPEPLTVAAAATTGARLSRGGAARRPKQLSKGTAEVDLAWNHCRGQSCGLALETALANDASPCRCPAPHRTANSQPAACSGAAVSCPNSAASAPWALAMSGARVTGPAPVPVERQIPDWRCRQTAAQVVRRTCFVLVPAACHLDRLVGGPTPPTIRCRLTSVDRYERLFHPVCPLERVSRRLKSSCVETDVAGKDHNETSPRPSEGAGFLLCLPNSSLRQQQPPESGAGLAVLLKHKCECLQTQPAAQRTLPVTATSVLGTCTFLRQDNKPVRPQATGPAFSLRLCRLLFRQDKYLVQLISILGMICILLPAQPDP</sequence>
<evidence type="ECO:0000313" key="2">
    <source>
        <dbReference type="EMBL" id="KAH7362124.1"/>
    </source>
</evidence>
<organism evidence="2 3">
    <name type="scientific">Plectosphaerella cucumerina</name>
    <dbReference type="NCBI Taxonomy" id="40658"/>
    <lineage>
        <taxon>Eukaryota</taxon>
        <taxon>Fungi</taxon>
        <taxon>Dikarya</taxon>
        <taxon>Ascomycota</taxon>
        <taxon>Pezizomycotina</taxon>
        <taxon>Sordariomycetes</taxon>
        <taxon>Hypocreomycetidae</taxon>
        <taxon>Glomerellales</taxon>
        <taxon>Plectosphaerellaceae</taxon>
        <taxon>Plectosphaerella</taxon>
    </lineage>
</organism>
<reference evidence="2" key="1">
    <citation type="journal article" date="2021" name="Nat. Commun.">
        <title>Genetic determinants of endophytism in the Arabidopsis root mycobiome.</title>
        <authorList>
            <person name="Mesny F."/>
            <person name="Miyauchi S."/>
            <person name="Thiergart T."/>
            <person name="Pickel B."/>
            <person name="Atanasova L."/>
            <person name="Karlsson M."/>
            <person name="Huettel B."/>
            <person name="Barry K.W."/>
            <person name="Haridas S."/>
            <person name="Chen C."/>
            <person name="Bauer D."/>
            <person name="Andreopoulos W."/>
            <person name="Pangilinan J."/>
            <person name="LaButti K."/>
            <person name="Riley R."/>
            <person name="Lipzen A."/>
            <person name="Clum A."/>
            <person name="Drula E."/>
            <person name="Henrissat B."/>
            <person name="Kohler A."/>
            <person name="Grigoriev I.V."/>
            <person name="Martin F.M."/>
            <person name="Hacquard S."/>
        </authorList>
    </citation>
    <scope>NUCLEOTIDE SEQUENCE</scope>
    <source>
        <strain evidence="2">MPI-CAGE-AT-0016</strain>
    </source>
</reference>
<comment type="caution">
    <text evidence="2">The sequence shown here is derived from an EMBL/GenBank/DDBJ whole genome shotgun (WGS) entry which is preliminary data.</text>
</comment>
<dbReference type="Proteomes" id="UP000813385">
    <property type="component" value="Unassembled WGS sequence"/>
</dbReference>
<gene>
    <name evidence="2" type="ORF">B0T11DRAFT_80978</name>
</gene>
<feature type="compositionally biased region" description="Low complexity" evidence="1">
    <location>
        <begin position="22"/>
        <end position="31"/>
    </location>
</feature>
<evidence type="ECO:0000313" key="3">
    <source>
        <dbReference type="Proteomes" id="UP000813385"/>
    </source>
</evidence>
<feature type="region of interest" description="Disordered" evidence="1">
    <location>
        <begin position="1"/>
        <end position="40"/>
    </location>
</feature>
<name>A0A8K0THD4_9PEZI</name>
<keyword evidence="3" id="KW-1185">Reference proteome</keyword>
<accession>A0A8K0THD4</accession>
<evidence type="ECO:0000256" key="1">
    <source>
        <dbReference type="SAM" id="MobiDB-lite"/>
    </source>
</evidence>
<dbReference type="EMBL" id="JAGPXD010000003">
    <property type="protein sequence ID" value="KAH7362124.1"/>
    <property type="molecule type" value="Genomic_DNA"/>
</dbReference>